<sequence>PSCHSYKMGPVRLTAQGDCRAPLLLFGTCVELCSGDWDCGPEEHCVRNGCGHECVSD</sequence>
<dbReference type="SUPFAM" id="SSF57256">
    <property type="entry name" value="Elafin-like"/>
    <property type="match status" value="1"/>
</dbReference>
<dbReference type="InterPro" id="IPR036645">
    <property type="entry name" value="Elafin-like_sf"/>
</dbReference>
<evidence type="ECO:0000313" key="3">
    <source>
        <dbReference type="Proteomes" id="UP000694561"/>
    </source>
</evidence>
<name>A0A8C6CAB1_MONMO</name>
<dbReference type="Pfam" id="PF00095">
    <property type="entry name" value="WAP"/>
    <property type="match status" value="1"/>
</dbReference>
<reference evidence="2" key="2">
    <citation type="submission" date="2025-09" db="UniProtKB">
        <authorList>
            <consortium name="Ensembl"/>
        </authorList>
    </citation>
    <scope>IDENTIFICATION</scope>
</reference>
<evidence type="ECO:0000313" key="2">
    <source>
        <dbReference type="Ensembl" id="ENSMMNP00015025150.1"/>
    </source>
</evidence>
<dbReference type="Gene3D" id="4.10.75.10">
    <property type="entry name" value="Elafin-like"/>
    <property type="match status" value="1"/>
</dbReference>
<protein>
    <recommendedName>
        <fullName evidence="1">WAP domain-containing protein</fullName>
    </recommendedName>
</protein>
<evidence type="ECO:0000259" key="1">
    <source>
        <dbReference type="Pfam" id="PF00095"/>
    </source>
</evidence>
<keyword evidence="3" id="KW-1185">Reference proteome</keyword>
<dbReference type="GO" id="GO:0005576">
    <property type="term" value="C:extracellular region"/>
    <property type="evidence" value="ECO:0007669"/>
    <property type="project" value="InterPro"/>
</dbReference>
<accession>A0A8C6CAB1</accession>
<dbReference type="InterPro" id="IPR008197">
    <property type="entry name" value="WAP_dom"/>
</dbReference>
<proteinExistence type="predicted"/>
<dbReference type="GO" id="GO:0030414">
    <property type="term" value="F:peptidase inhibitor activity"/>
    <property type="evidence" value="ECO:0007669"/>
    <property type="project" value="InterPro"/>
</dbReference>
<dbReference type="AlphaFoldDB" id="A0A8C6CAB1"/>
<dbReference type="Proteomes" id="UP000694561">
    <property type="component" value="Unplaced"/>
</dbReference>
<dbReference type="GeneTree" id="ENSGT01150000290591"/>
<reference evidence="2" key="1">
    <citation type="submission" date="2025-08" db="UniProtKB">
        <authorList>
            <consortium name="Ensembl"/>
        </authorList>
    </citation>
    <scope>IDENTIFICATION</scope>
</reference>
<organism evidence="2 3">
    <name type="scientific">Monodon monoceros</name>
    <name type="common">Narwhal</name>
    <name type="synonym">Ceratodon monodon</name>
    <dbReference type="NCBI Taxonomy" id="40151"/>
    <lineage>
        <taxon>Eukaryota</taxon>
        <taxon>Metazoa</taxon>
        <taxon>Chordata</taxon>
        <taxon>Craniata</taxon>
        <taxon>Vertebrata</taxon>
        <taxon>Euteleostomi</taxon>
        <taxon>Mammalia</taxon>
        <taxon>Eutheria</taxon>
        <taxon>Laurasiatheria</taxon>
        <taxon>Artiodactyla</taxon>
        <taxon>Whippomorpha</taxon>
        <taxon>Cetacea</taxon>
        <taxon>Odontoceti</taxon>
        <taxon>Monodontidae</taxon>
        <taxon>Monodon</taxon>
    </lineage>
</organism>
<feature type="domain" description="WAP" evidence="1">
    <location>
        <begin position="16"/>
        <end position="55"/>
    </location>
</feature>
<dbReference type="Ensembl" id="ENSMMNT00015027654.1">
    <property type="protein sequence ID" value="ENSMMNP00015025150.1"/>
    <property type="gene ID" value="ENSMMNG00015018427.1"/>
</dbReference>